<evidence type="ECO:0000259" key="9">
    <source>
        <dbReference type="PROSITE" id="PS50050"/>
    </source>
</evidence>
<feature type="disulfide bond" evidence="8">
    <location>
        <begin position="124"/>
        <end position="139"/>
    </location>
</feature>
<dbReference type="SMART" id="SM00208">
    <property type="entry name" value="TNFR"/>
    <property type="match status" value="4"/>
</dbReference>
<reference evidence="10" key="3">
    <citation type="submission" date="2025-09" db="UniProtKB">
        <authorList>
            <consortium name="Ensembl"/>
        </authorList>
    </citation>
    <scope>IDENTIFICATION</scope>
</reference>
<dbReference type="PROSITE" id="PS00652">
    <property type="entry name" value="TNFR_NGFR_1"/>
    <property type="match status" value="1"/>
</dbReference>
<evidence type="ECO:0000256" key="3">
    <source>
        <dbReference type="ARBA" id="ARBA00022703"/>
    </source>
</evidence>
<dbReference type="Pfam" id="PF21733">
    <property type="entry name" value="Death_3"/>
    <property type="match status" value="1"/>
</dbReference>
<feature type="disulfide bond" evidence="8">
    <location>
        <begin position="145"/>
        <end position="163"/>
    </location>
</feature>
<evidence type="ECO:0000256" key="8">
    <source>
        <dbReference type="PROSITE-ProRule" id="PRU00206"/>
    </source>
</evidence>
<dbReference type="AlphaFoldDB" id="A0A665SWX7"/>
<feature type="domain" description="TNFR-Cys" evidence="9">
    <location>
        <begin position="43"/>
        <end position="84"/>
    </location>
</feature>
<dbReference type="Gene3D" id="2.10.50.10">
    <property type="entry name" value="Tumor Necrosis Factor Receptor, subunit A, domain 2"/>
    <property type="match status" value="3"/>
</dbReference>
<evidence type="ECO:0000256" key="2">
    <source>
        <dbReference type="ARBA" id="ARBA00022525"/>
    </source>
</evidence>
<dbReference type="PANTHER" id="PTHR23097:SF90">
    <property type="entry name" value="TUMOR NECROSIS FACTOR RECEPTOR SUPERFAMILY MEMBER 11B"/>
    <property type="match status" value="1"/>
</dbReference>
<dbReference type="PROSITE" id="PS50050">
    <property type="entry name" value="TNFR_NGFR_2"/>
    <property type="match status" value="2"/>
</dbReference>
<keyword evidence="7" id="KW-0325">Glycoprotein</keyword>
<dbReference type="SUPFAM" id="SSF57586">
    <property type="entry name" value="TNF receptor-like"/>
    <property type="match status" value="2"/>
</dbReference>
<keyword evidence="11" id="KW-1185">Reference proteome</keyword>
<feature type="domain" description="TNFR-Cys" evidence="9">
    <location>
        <begin position="123"/>
        <end position="163"/>
    </location>
</feature>
<dbReference type="OMA" id="CAPCSAN"/>
<protein>
    <recommendedName>
        <fullName evidence="9">TNFR-Cys domain-containing protein</fullName>
    </recommendedName>
</protein>
<name>A0A665SWX7_ECHNA</name>
<gene>
    <name evidence="10" type="primary">LOC115045577</name>
</gene>
<feature type="disulfide bond" evidence="8">
    <location>
        <begin position="44"/>
        <end position="59"/>
    </location>
</feature>
<proteinExistence type="predicted"/>
<dbReference type="Proteomes" id="UP000472264">
    <property type="component" value="Chromosome 6"/>
</dbReference>
<keyword evidence="2" id="KW-0964">Secreted</keyword>
<evidence type="ECO:0000256" key="4">
    <source>
        <dbReference type="ARBA" id="ARBA00022729"/>
    </source>
</evidence>
<dbReference type="InterPro" id="IPR052459">
    <property type="entry name" value="TNFRSF_decoy_receptor"/>
</dbReference>
<comment type="subcellular location">
    <subcellularLocation>
        <location evidence="1">Secreted</location>
    </subcellularLocation>
</comment>
<evidence type="ECO:0000313" key="10">
    <source>
        <dbReference type="Ensembl" id="ENSENLP00000001219.1"/>
    </source>
</evidence>
<dbReference type="GO" id="GO:0005576">
    <property type="term" value="C:extracellular region"/>
    <property type="evidence" value="ECO:0007669"/>
    <property type="project" value="UniProtKB-SubCell"/>
</dbReference>
<dbReference type="InParanoid" id="A0A665SWX7"/>
<feature type="disulfide bond" evidence="8">
    <location>
        <begin position="66"/>
        <end position="84"/>
    </location>
</feature>
<dbReference type="InterPro" id="IPR048522">
    <property type="entry name" value="Death_3_fish"/>
</dbReference>
<accession>A0A665SWX7</accession>
<feature type="repeat" description="TNFR-Cys" evidence="8">
    <location>
        <begin position="123"/>
        <end position="163"/>
    </location>
</feature>
<evidence type="ECO:0000256" key="6">
    <source>
        <dbReference type="ARBA" id="ARBA00023157"/>
    </source>
</evidence>
<keyword evidence="4" id="KW-0732">Signal</keyword>
<keyword evidence="5" id="KW-0677">Repeat</keyword>
<organism evidence="10 11">
    <name type="scientific">Echeneis naucrates</name>
    <name type="common">Live sharksucker</name>
    <dbReference type="NCBI Taxonomy" id="173247"/>
    <lineage>
        <taxon>Eukaryota</taxon>
        <taxon>Metazoa</taxon>
        <taxon>Chordata</taxon>
        <taxon>Craniata</taxon>
        <taxon>Vertebrata</taxon>
        <taxon>Euteleostomi</taxon>
        <taxon>Actinopterygii</taxon>
        <taxon>Neopterygii</taxon>
        <taxon>Teleostei</taxon>
        <taxon>Neoteleostei</taxon>
        <taxon>Acanthomorphata</taxon>
        <taxon>Carangaria</taxon>
        <taxon>Carangiformes</taxon>
        <taxon>Echeneidae</taxon>
        <taxon>Echeneis</taxon>
    </lineage>
</organism>
<reference evidence="10" key="2">
    <citation type="submission" date="2025-08" db="UniProtKB">
        <authorList>
            <consortium name="Ensembl"/>
        </authorList>
    </citation>
    <scope>IDENTIFICATION</scope>
</reference>
<evidence type="ECO:0000313" key="11">
    <source>
        <dbReference type="Proteomes" id="UP000472264"/>
    </source>
</evidence>
<evidence type="ECO:0000256" key="5">
    <source>
        <dbReference type="ARBA" id="ARBA00022737"/>
    </source>
</evidence>
<keyword evidence="3" id="KW-0053">Apoptosis</keyword>
<evidence type="ECO:0000256" key="7">
    <source>
        <dbReference type="ARBA" id="ARBA00023180"/>
    </source>
</evidence>
<sequence length="266" mass="30063">SEPVPTFSHRDPRTGETLVCEKCPRGTHMTAHCTASTPTRCERCGEHQFTEMWNYLPRCLYCDNFCTDNQEVEVPCSPSSNTVCRCKQGFYWIGDFCVRHSECEAGQGVVTTGTPKTDTVCEWCPEGFFSNSSSALETCAKHQECATGETALLPGSVYQDTICGTCEELAKRGEVYRSFLSGLFGMHRMRVAKLKKFVTRNIDKSIPRQRGPLLQEIREWLATAPEEQLRKLPQMLRASQLNAIADKLEKRFQEIKQDNPDCVLTL</sequence>
<dbReference type="PANTHER" id="PTHR23097">
    <property type="entry name" value="TUMOR NECROSIS FACTOR RECEPTOR SUPERFAMILY MEMBER"/>
    <property type="match status" value="1"/>
</dbReference>
<dbReference type="Pfam" id="PF00020">
    <property type="entry name" value="TNFR_c6"/>
    <property type="match status" value="3"/>
</dbReference>
<dbReference type="Ensembl" id="ENSENLT00000001380.1">
    <property type="protein sequence ID" value="ENSENLP00000001219.1"/>
    <property type="gene ID" value="ENSENLG00000000772.1"/>
</dbReference>
<dbReference type="InterPro" id="IPR001368">
    <property type="entry name" value="TNFR/NGFR_Cys_rich_reg"/>
</dbReference>
<evidence type="ECO:0000256" key="1">
    <source>
        <dbReference type="ARBA" id="ARBA00004613"/>
    </source>
</evidence>
<feature type="repeat" description="TNFR-Cys" evidence="8">
    <location>
        <begin position="43"/>
        <end position="84"/>
    </location>
</feature>
<keyword evidence="6 8" id="KW-1015">Disulfide bond</keyword>
<dbReference type="GO" id="GO:0006915">
    <property type="term" value="P:apoptotic process"/>
    <property type="evidence" value="ECO:0007669"/>
    <property type="project" value="UniProtKB-KW"/>
</dbReference>
<comment type="caution">
    <text evidence="8">Lacks conserved residue(s) required for the propagation of feature annotation.</text>
</comment>
<reference evidence="10" key="1">
    <citation type="submission" date="2021-04" db="EMBL/GenBank/DDBJ databases">
        <authorList>
            <consortium name="Wellcome Sanger Institute Data Sharing"/>
        </authorList>
    </citation>
    <scope>NUCLEOTIDE SEQUENCE [LARGE SCALE GENOMIC DNA]</scope>
</reference>